<comment type="caution">
    <text evidence="8">Lacks conserved residue(s) required for the propagation of feature annotation.</text>
</comment>
<dbReference type="CDD" id="cd00041">
    <property type="entry name" value="CUB"/>
    <property type="match status" value="2"/>
</dbReference>
<feature type="binding site" evidence="9">
    <location>
        <position position="167"/>
    </location>
    <ligand>
        <name>Zn(2+)</name>
        <dbReference type="ChEBI" id="CHEBI:29105"/>
        <note>catalytic</note>
    </ligand>
</feature>
<organism evidence="13">
    <name type="scientific">Hynobius tokyoensis</name>
    <name type="common">Tokyo salamander</name>
    <dbReference type="NCBI Taxonomy" id="324344"/>
    <lineage>
        <taxon>Eukaryota</taxon>
        <taxon>Metazoa</taxon>
        <taxon>Chordata</taxon>
        <taxon>Craniata</taxon>
        <taxon>Vertebrata</taxon>
        <taxon>Euteleostomi</taxon>
        <taxon>Amphibia</taxon>
        <taxon>Batrachia</taxon>
        <taxon>Caudata</taxon>
        <taxon>Cryptobranchoidea</taxon>
        <taxon>Hynobiidae</taxon>
        <taxon>Hynobius</taxon>
        <taxon>Hynobius</taxon>
    </lineage>
</organism>
<keyword evidence="5 9" id="KW-0862">Zinc</keyword>
<evidence type="ECO:0000256" key="2">
    <source>
        <dbReference type="ARBA" id="ARBA00022723"/>
    </source>
</evidence>
<gene>
    <name evidence="13" type="primary">HytoHE</name>
</gene>
<keyword evidence="4 9" id="KW-0378">Hydrolase</keyword>
<dbReference type="SUPFAM" id="SSF49854">
    <property type="entry name" value="Spermadhesin, CUB domain"/>
    <property type="match status" value="2"/>
</dbReference>
<keyword evidence="3 10" id="KW-0732">Signal</keyword>
<dbReference type="GO" id="GO:0008270">
    <property type="term" value="F:zinc ion binding"/>
    <property type="evidence" value="ECO:0007669"/>
    <property type="project" value="UniProtKB-UniRule"/>
</dbReference>
<dbReference type="Pfam" id="PF01400">
    <property type="entry name" value="Astacin"/>
    <property type="match status" value="1"/>
</dbReference>
<dbReference type="PANTHER" id="PTHR10127:SF899">
    <property type="entry name" value="ASTACIN-LIKE METALLOENDOPEPTIDASE-RELATED"/>
    <property type="match status" value="1"/>
</dbReference>
<evidence type="ECO:0000256" key="6">
    <source>
        <dbReference type="ARBA" id="ARBA00023049"/>
    </source>
</evidence>
<evidence type="ECO:0000256" key="1">
    <source>
        <dbReference type="ARBA" id="ARBA00022670"/>
    </source>
</evidence>
<dbReference type="PROSITE" id="PS51864">
    <property type="entry name" value="ASTACIN"/>
    <property type="match status" value="1"/>
</dbReference>
<dbReference type="Gene3D" id="2.60.120.290">
    <property type="entry name" value="Spermadhesin, CUB domain"/>
    <property type="match status" value="2"/>
</dbReference>
<dbReference type="GO" id="GO:0006508">
    <property type="term" value="P:proteolysis"/>
    <property type="evidence" value="ECO:0007669"/>
    <property type="project" value="UniProtKB-KW"/>
</dbReference>
<dbReference type="AlphaFoldDB" id="A0A140KFV3"/>
<dbReference type="InterPro" id="IPR001506">
    <property type="entry name" value="Peptidase_M12A"/>
</dbReference>
<evidence type="ECO:0000256" key="3">
    <source>
        <dbReference type="ARBA" id="ARBA00022729"/>
    </source>
</evidence>
<dbReference type="EC" id="3.4.24.-" evidence="10"/>
<keyword evidence="6 9" id="KW-0482">Metalloprotease</keyword>
<evidence type="ECO:0000256" key="10">
    <source>
        <dbReference type="RuleBase" id="RU361183"/>
    </source>
</evidence>
<feature type="domain" description="Peptidase M12A" evidence="12">
    <location>
        <begin position="71"/>
        <end position="268"/>
    </location>
</feature>
<keyword evidence="1 9" id="KW-0645">Protease</keyword>
<proteinExistence type="evidence at transcript level"/>
<dbReference type="GO" id="GO:0004222">
    <property type="term" value="F:metalloendopeptidase activity"/>
    <property type="evidence" value="ECO:0007669"/>
    <property type="project" value="UniProtKB-UniRule"/>
</dbReference>
<sequence>MDVRIATVFLACLVNSCWTLPVQVLKNPNKLDVMQSIEPESANVFSIITKENEGSSQLLREGDIVINPGRSAIKCNDRSCFWPKSSSGTVNVPFILSGYGPDDVDKFTDAMKELASVTCIRFVGRTTETDYINISPGNGCWSSMGRTGGLQAVSLGTGCMLKGIIQHELIHALGFTHEQSRSDRDDYVRIATEYIPKDKMSNFNKEDTNNLGLEYDYSSVMHYDKYAFTSSTGQQTIYPTKDPNAEIGQRRGVSNLDVAKINKLYDCGVCRTIFNRGFGDLYSANYPSQYPNNNDCSYVMRTLGYQIVLTFKSFDLESPPNCESDYITVYDGMTTDDPILLKKACGRGSMPTVVSSGNAMMLQFVSNGAVTSSGFSANYKNVYCGQAFTNSSGTITSNNYPNNYPPKQQCGYYIWAPAGSKIQLKFNDFSLEPDSTWCQIDYLSIYDGPTEKDRMIGRYCGTKPPATLVSTGNAMFLWFYSDDSIQMKGFQATYTYVKA</sequence>
<keyword evidence="2 9" id="KW-0479">Metal-binding</keyword>
<evidence type="ECO:0000256" key="5">
    <source>
        <dbReference type="ARBA" id="ARBA00022833"/>
    </source>
</evidence>
<name>A0A140KFV3_HYNTO</name>
<evidence type="ECO:0000256" key="8">
    <source>
        <dbReference type="PROSITE-ProRule" id="PRU00059"/>
    </source>
</evidence>
<dbReference type="Pfam" id="PF00431">
    <property type="entry name" value="CUB"/>
    <property type="match status" value="2"/>
</dbReference>
<feature type="signal peptide" evidence="10">
    <location>
        <begin position="1"/>
        <end position="19"/>
    </location>
</feature>
<evidence type="ECO:0000259" key="11">
    <source>
        <dbReference type="PROSITE" id="PS01180"/>
    </source>
</evidence>
<evidence type="ECO:0000256" key="4">
    <source>
        <dbReference type="ARBA" id="ARBA00022801"/>
    </source>
</evidence>
<comment type="cofactor">
    <cofactor evidence="9 10">
        <name>Zn(2+)</name>
        <dbReference type="ChEBI" id="CHEBI:29105"/>
    </cofactor>
    <text evidence="9 10">Binds 1 zinc ion per subunit.</text>
</comment>
<feature type="active site" evidence="9">
    <location>
        <position position="168"/>
    </location>
</feature>
<dbReference type="PRINTS" id="PR00480">
    <property type="entry name" value="ASTACIN"/>
</dbReference>
<dbReference type="EMBL" id="LC085443">
    <property type="protein sequence ID" value="BAU68232.1"/>
    <property type="molecule type" value="mRNA"/>
</dbReference>
<feature type="binding site" evidence="9">
    <location>
        <position position="177"/>
    </location>
    <ligand>
        <name>Zn(2+)</name>
        <dbReference type="ChEBI" id="CHEBI:29105"/>
        <note>catalytic</note>
    </ligand>
</feature>
<feature type="domain" description="CUB" evidence="11">
    <location>
        <begin position="270"/>
        <end position="382"/>
    </location>
</feature>
<dbReference type="SUPFAM" id="SSF55486">
    <property type="entry name" value="Metalloproteases ('zincins'), catalytic domain"/>
    <property type="match status" value="1"/>
</dbReference>
<dbReference type="PANTHER" id="PTHR10127">
    <property type="entry name" value="DISCOIDIN, CUB, EGF, LAMININ , AND ZINC METALLOPROTEASE DOMAIN CONTAINING"/>
    <property type="match status" value="1"/>
</dbReference>
<evidence type="ECO:0000256" key="7">
    <source>
        <dbReference type="ARBA" id="ARBA00023157"/>
    </source>
</evidence>
<feature type="domain" description="CUB" evidence="11">
    <location>
        <begin position="384"/>
        <end position="497"/>
    </location>
</feature>
<dbReference type="InterPro" id="IPR017370">
    <property type="entry name" value="Hatching_enzyme_Uvs2-like"/>
</dbReference>
<evidence type="ECO:0000256" key="9">
    <source>
        <dbReference type="PROSITE-ProRule" id="PRU01211"/>
    </source>
</evidence>
<reference evidence="13" key="1">
    <citation type="submission" date="2015-09" db="EMBL/GenBank/DDBJ databases">
        <title>Evolutional changes of developmental origin of hatching gland cells in basal ray-finned fishes.</title>
        <authorList>
            <person name="Nagasawa T."/>
            <person name="Kawaguchi M."/>
            <person name="Yano T."/>
            <person name="Sano K."/>
            <person name="Okabe M."/>
            <person name="Yasumasu S."/>
        </authorList>
    </citation>
    <scope>NUCLEOTIDE SEQUENCE</scope>
    <source>
        <tissue evidence="13">Embryo</tissue>
    </source>
</reference>
<dbReference type="FunFam" id="3.40.390.10:FF:000040">
    <property type="entry name" value="Metalloendopeptidase"/>
    <property type="match status" value="1"/>
</dbReference>
<dbReference type="FunFam" id="2.60.120.290:FF:000013">
    <property type="entry name" value="Membrane frizzled-related protein"/>
    <property type="match status" value="2"/>
</dbReference>
<dbReference type="PROSITE" id="PS01180">
    <property type="entry name" value="CUB"/>
    <property type="match status" value="2"/>
</dbReference>
<dbReference type="InterPro" id="IPR006026">
    <property type="entry name" value="Peptidase_Metallo"/>
</dbReference>
<feature type="chain" id="PRO_5007230418" description="Metalloendopeptidase" evidence="10">
    <location>
        <begin position="20"/>
        <end position="499"/>
    </location>
</feature>
<dbReference type="InterPro" id="IPR035914">
    <property type="entry name" value="Sperma_CUB_dom_sf"/>
</dbReference>
<dbReference type="SMART" id="SM00042">
    <property type="entry name" value="CUB"/>
    <property type="match status" value="2"/>
</dbReference>
<accession>A0A140KFV3</accession>
<dbReference type="InterPro" id="IPR000859">
    <property type="entry name" value="CUB_dom"/>
</dbReference>
<dbReference type="SMART" id="SM00235">
    <property type="entry name" value="ZnMc"/>
    <property type="match status" value="1"/>
</dbReference>
<dbReference type="Gene3D" id="3.40.390.10">
    <property type="entry name" value="Collagenase (Catalytic Domain)"/>
    <property type="match status" value="1"/>
</dbReference>
<feature type="binding site" evidence="9">
    <location>
        <position position="171"/>
    </location>
    <ligand>
        <name>Zn(2+)</name>
        <dbReference type="ChEBI" id="CHEBI:29105"/>
        <note>catalytic</note>
    </ligand>
</feature>
<dbReference type="InterPro" id="IPR024079">
    <property type="entry name" value="MetalloPept_cat_dom_sf"/>
</dbReference>
<keyword evidence="7" id="KW-1015">Disulfide bond</keyword>
<evidence type="ECO:0000313" key="13">
    <source>
        <dbReference type="EMBL" id="BAU68232.1"/>
    </source>
</evidence>
<protein>
    <recommendedName>
        <fullName evidence="10">Metalloendopeptidase</fullName>
        <ecNumber evidence="10">3.4.24.-</ecNumber>
    </recommendedName>
</protein>
<dbReference type="PIRSF" id="PIRSF038057">
    <property type="entry name" value="Hatching_enzyme_Uvs2"/>
    <property type="match status" value="1"/>
</dbReference>
<evidence type="ECO:0000259" key="12">
    <source>
        <dbReference type="PROSITE" id="PS51864"/>
    </source>
</evidence>